<feature type="domain" description="PilY1 beta-propeller" evidence="8">
    <location>
        <begin position="159"/>
        <end position="509"/>
    </location>
</feature>
<evidence type="ECO:0000256" key="4">
    <source>
        <dbReference type="ARBA" id="ARBA00022723"/>
    </source>
</evidence>
<reference evidence="9" key="2">
    <citation type="submission" date="2023-01" db="EMBL/GenBank/DDBJ databases">
        <authorList>
            <person name="Sun Q."/>
            <person name="Evtushenko L."/>
        </authorList>
    </citation>
    <scope>NUCLEOTIDE SEQUENCE</scope>
    <source>
        <strain evidence="9">VKM B-2935</strain>
    </source>
</reference>
<feature type="signal peptide" evidence="7">
    <location>
        <begin position="1"/>
        <end position="19"/>
    </location>
</feature>
<dbReference type="Pfam" id="PF05567">
    <property type="entry name" value="T4P_PilY1"/>
    <property type="match status" value="1"/>
</dbReference>
<evidence type="ECO:0000256" key="3">
    <source>
        <dbReference type="ARBA" id="ARBA00022558"/>
    </source>
</evidence>
<evidence type="ECO:0000256" key="2">
    <source>
        <dbReference type="ARBA" id="ARBA00008387"/>
    </source>
</evidence>
<name>A0A9W6K143_9PSED</name>
<keyword evidence="5" id="KW-0106">Calcium</keyword>
<evidence type="ECO:0000313" key="10">
    <source>
        <dbReference type="Proteomes" id="UP001143328"/>
    </source>
</evidence>
<evidence type="ECO:0000256" key="5">
    <source>
        <dbReference type="ARBA" id="ARBA00022837"/>
    </source>
</evidence>
<comment type="caution">
    <text evidence="9">The sequence shown here is derived from an EMBL/GenBank/DDBJ whole genome shotgun (WGS) entry which is preliminary data.</text>
</comment>
<comment type="subcellular location">
    <subcellularLocation>
        <location evidence="1">Fimbrium</location>
    </subcellularLocation>
</comment>
<keyword evidence="7" id="KW-0732">Signal</keyword>
<comment type="similarity">
    <text evidence="2">Belongs to the PilY1 family.</text>
</comment>
<dbReference type="InterPro" id="IPR011047">
    <property type="entry name" value="Quinoprotein_ADH-like_sf"/>
</dbReference>
<keyword evidence="6" id="KW-0281">Fimbrium</keyword>
<evidence type="ECO:0000259" key="8">
    <source>
        <dbReference type="Pfam" id="PF05567"/>
    </source>
</evidence>
<dbReference type="Proteomes" id="UP001143328">
    <property type="component" value="Unassembled WGS sequence"/>
</dbReference>
<proteinExistence type="inferred from homology"/>
<reference evidence="9" key="1">
    <citation type="journal article" date="2014" name="Int. J. Syst. Evol. Microbiol.">
        <title>Complete genome sequence of Corynebacterium casei LMG S-19264T (=DSM 44701T), isolated from a smear-ripened cheese.</title>
        <authorList>
            <consortium name="US DOE Joint Genome Institute (JGI-PGF)"/>
            <person name="Walter F."/>
            <person name="Albersmeier A."/>
            <person name="Kalinowski J."/>
            <person name="Ruckert C."/>
        </authorList>
    </citation>
    <scope>NUCLEOTIDE SEQUENCE</scope>
    <source>
        <strain evidence="9">VKM B-2935</strain>
    </source>
</reference>
<feature type="chain" id="PRO_5040720606" description="PilY1 beta-propeller domain-containing protein" evidence="7">
    <location>
        <begin position="20"/>
        <end position="664"/>
    </location>
</feature>
<dbReference type="GO" id="GO:0009289">
    <property type="term" value="C:pilus"/>
    <property type="evidence" value="ECO:0007669"/>
    <property type="project" value="UniProtKB-SubCell"/>
</dbReference>
<dbReference type="AlphaFoldDB" id="A0A9W6K143"/>
<dbReference type="RefSeq" id="WP_271193825.1">
    <property type="nucleotide sequence ID" value="NZ_BSFN01000001.1"/>
</dbReference>
<dbReference type="EMBL" id="BSFN01000001">
    <property type="protein sequence ID" value="GLK87585.1"/>
    <property type="molecule type" value="Genomic_DNA"/>
</dbReference>
<evidence type="ECO:0000256" key="6">
    <source>
        <dbReference type="ARBA" id="ARBA00023263"/>
    </source>
</evidence>
<dbReference type="Gene3D" id="2.130.10.10">
    <property type="entry name" value="YVTN repeat-like/Quinoprotein amine dehydrogenase"/>
    <property type="match status" value="1"/>
</dbReference>
<dbReference type="GO" id="GO:0046872">
    <property type="term" value="F:metal ion binding"/>
    <property type="evidence" value="ECO:0007669"/>
    <property type="project" value="UniProtKB-KW"/>
</dbReference>
<protein>
    <recommendedName>
        <fullName evidence="8">PilY1 beta-propeller domain-containing protein</fullName>
    </recommendedName>
</protein>
<organism evidence="9 10">
    <name type="scientific">Pseudomonas turukhanskensis</name>
    <dbReference type="NCBI Taxonomy" id="1806536"/>
    <lineage>
        <taxon>Bacteria</taxon>
        <taxon>Pseudomonadati</taxon>
        <taxon>Pseudomonadota</taxon>
        <taxon>Gammaproteobacteria</taxon>
        <taxon>Pseudomonadales</taxon>
        <taxon>Pseudomonadaceae</taxon>
        <taxon>Pseudomonas</taxon>
    </lineage>
</organism>
<keyword evidence="3" id="KW-1029">Fimbrium biogenesis</keyword>
<gene>
    <name evidence="9" type="ORF">GCM10017655_06470</name>
</gene>
<evidence type="ECO:0000256" key="1">
    <source>
        <dbReference type="ARBA" id="ARBA00004561"/>
    </source>
</evidence>
<keyword evidence="10" id="KW-1185">Reference proteome</keyword>
<evidence type="ECO:0000256" key="7">
    <source>
        <dbReference type="SAM" id="SignalP"/>
    </source>
</evidence>
<dbReference type="InterPro" id="IPR008707">
    <property type="entry name" value="B-propeller_PilY1"/>
</dbReference>
<sequence>MKWRALFMALLAGATSLSASPQNGDDYFPWLLCYRPAAPERLVVAEQADTYLRTRFDPHDWSGELRKERRTASGKIVQLWQANEHFPRQRQIKIAGGAGPSGLVDFHWANLDLAQQTLLNTDLRGAPDKLGEARLRLLRGERCTDLEECTLLRQHLPRLGDIVNARPLTVGTPDRHTATMESYDGPPGAYAAFRARPRRAQVYVGANDGMLHVFDAATGEERLAIIPSAVLDKLSTLTSPHYANDAPHRFFVDGPAVAQDVFFANAWHTVLLVSLGAGGRGLLALDVSDPEQINLLWEFDARQDPTLGHLLTAPTIARLHTGQWAALLGNGIDAAQERASLLLLDIQTGALIRRLDTPVPSAGLAMPLVTDTNGDGYADYAYAGDSLGNLWRFDLYDTSQGNLTKAPPERPVNASAFRVSFGASPLFRTSARAAQPITLAPAIVSHPSESGYLIIVGTGQNHRQADRDRQSLYGIWDRHTRGENTHNHVTISIADLQHQQVSSSDGLTFNLSRRPIDWRQREHDTQGKLGWYIDLQAAASATASERLLEPAKRLGELLSFTTRIPSTAPCQLDIQTRLYVIDPTLGGGAPFPVFDLNGDGRVDSQDSSGGLAPSGIAAPSDVQITVDPATGMPCVLGEAGCAAISLGPRANGRQSWRVISDGTP</sequence>
<dbReference type="SUPFAM" id="SSF50998">
    <property type="entry name" value="Quinoprotein alcohol dehydrogenase-like"/>
    <property type="match status" value="1"/>
</dbReference>
<accession>A0A9W6K143</accession>
<evidence type="ECO:0000313" key="9">
    <source>
        <dbReference type="EMBL" id="GLK87585.1"/>
    </source>
</evidence>
<dbReference type="InterPro" id="IPR015943">
    <property type="entry name" value="WD40/YVTN_repeat-like_dom_sf"/>
</dbReference>
<keyword evidence="4" id="KW-0479">Metal-binding</keyword>